<evidence type="ECO:0000313" key="2">
    <source>
        <dbReference type="EMBL" id="CDT55443.1"/>
    </source>
</evidence>
<keyword evidence="1" id="KW-0812">Transmembrane</keyword>
<evidence type="ECO:0000313" key="3">
    <source>
        <dbReference type="EMBL" id="CDT57226.1"/>
    </source>
</evidence>
<dbReference type="GO" id="GO:0043107">
    <property type="term" value="P:type IV pilus-dependent motility"/>
    <property type="evidence" value="ECO:0007669"/>
    <property type="project" value="InterPro"/>
</dbReference>
<keyword evidence="1" id="KW-1133">Transmembrane helix</keyword>
<evidence type="ECO:0000313" key="4">
    <source>
        <dbReference type="Proteomes" id="UP000049077"/>
    </source>
</evidence>
<accession>A0A4R2E9P3</accession>
<dbReference type="Proteomes" id="UP000049495">
    <property type="component" value="Unassembled WGS sequence"/>
</dbReference>
<dbReference type="InterPro" id="IPR014717">
    <property type="entry name" value="Transl_elong_EF1B/ribsomal_bS6"/>
</dbReference>
<dbReference type="Pfam" id="PF04350">
    <property type="entry name" value="PilO"/>
    <property type="match status" value="1"/>
</dbReference>
<evidence type="ECO:0000313" key="5">
    <source>
        <dbReference type="Proteomes" id="UP000049495"/>
    </source>
</evidence>
<protein>
    <submittedName>
        <fullName evidence="2 3">Pilus assembly protein, PilO</fullName>
    </submittedName>
</protein>
<reference evidence="2 4" key="2">
    <citation type="submission" date="2014-06" db="EMBL/GenBank/DDBJ databases">
        <authorList>
            <person name="Le Roux F."/>
        </authorList>
    </citation>
    <scope>NUCLEOTIDE SEQUENCE</scope>
    <source>
        <strain evidence="3 4">J5-4</strain>
        <strain evidence="2">J5-5</strain>
    </source>
</reference>
<dbReference type="GO" id="GO:0043683">
    <property type="term" value="P:type IV pilus assembly"/>
    <property type="evidence" value="ECO:0007669"/>
    <property type="project" value="InterPro"/>
</dbReference>
<organism evidence="2 5">
    <name type="scientific">Vibrio crassostreae</name>
    <dbReference type="NCBI Taxonomy" id="246167"/>
    <lineage>
        <taxon>Bacteria</taxon>
        <taxon>Pseudomonadati</taxon>
        <taxon>Pseudomonadota</taxon>
        <taxon>Gammaproteobacteria</taxon>
        <taxon>Vibrionales</taxon>
        <taxon>Vibrionaceae</taxon>
        <taxon>Vibrio</taxon>
    </lineage>
</organism>
<dbReference type="EMBL" id="CCJV01000132">
    <property type="protein sequence ID" value="CDT55443.1"/>
    <property type="molecule type" value="Genomic_DNA"/>
</dbReference>
<dbReference type="GeneID" id="93901356"/>
<name>A0A4R2E9P3_9VIBR</name>
<feature type="transmembrane region" description="Helical" evidence="1">
    <location>
        <begin position="23"/>
        <end position="47"/>
    </location>
</feature>
<sequence length="203" mass="23527">MANLQNRMSLQDLDVDEITEWPLLPQLLVILVLIVLIQGVGTWLYVLPLDDELQQMKQQEQTLKTTLRIKANKVAALPKLQSQLDELTSRYDYLLEQLPVQKELASMLASVNELGLDNSLTFTRIDWGQKQNKEFLYRLPLNIELTGDYHEIGDFSAAIAKLPRIISFDDVNWQRVSQESSTLHFRVRAYTYQFKSEVNDETQ</sequence>
<reference evidence="5" key="1">
    <citation type="submission" date="2014-06" db="EMBL/GenBank/DDBJ databases">
        <authorList>
            <person name="Le Roux Frederique"/>
        </authorList>
    </citation>
    <scope>NUCLEOTIDE SEQUENCE [LARGE SCALE GENOMIC DNA]</scope>
    <source>
        <strain evidence="5">J5-5</strain>
    </source>
</reference>
<comment type="caution">
    <text evidence="2">The sequence shown here is derived from an EMBL/GenBank/DDBJ whole genome shotgun (WGS) entry which is preliminary data.</text>
</comment>
<dbReference type="Gene3D" id="3.30.70.60">
    <property type="match status" value="1"/>
</dbReference>
<gene>
    <name evidence="3" type="ORF">VCR4J5_720040</name>
    <name evidence="2" type="ORF">VCR5J5_690098</name>
</gene>
<dbReference type="OrthoDB" id="9802133at2"/>
<dbReference type="PIRSF" id="PIRSF016482">
    <property type="entry name" value="PilO"/>
    <property type="match status" value="1"/>
</dbReference>
<dbReference type="PANTHER" id="PTHR39555:SF1">
    <property type="entry name" value="TYPE IV PILUS INNER MEMBRANE COMPONENT PILO"/>
    <property type="match status" value="1"/>
</dbReference>
<dbReference type="InterPro" id="IPR007445">
    <property type="entry name" value="PilO"/>
</dbReference>
<evidence type="ECO:0000256" key="1">
    <source>
        <dbReference type="SAM" id="Phobius"/>
    </source>
</evidence>
<dbReference type="PANTHER" id="PTHR39555">
    <property type="entry name" value="FIMBRIAL ASSEMBLY PROTEIN PILO-LIKE PROTEIN-RELATED"/>
    <property type="match status" value="1"/>
</dbReference>
<keyword evidence="4" id="KW-1185">Reference proteome</keyword>
<dbReference type="Proteomes" id="UP000049077">
    <property type="component" value="Unassembled WGS sequence"/>
</dbReference>
<keyword evidence="1" id="KW-0472">Membrane</keyword>
<dbReference type="EMBL" id="CCJX01000160">
    <property type="protein sequence ID" value="CDT57226.1"/>
    <property type="molecule type" value="Genomic_DNA"/>
</dbReference>
<dbReference type="RefSeq" id="WP_048659164.1">
    <property type="nucleotide sequence ID" value="NZ_AP025476.1"/>
</dbReference>
<dbReference type="AlphaFoldDB" id="A0A4R2E9P3"/>
<proteinExistence type="predicted"/>